<dbReference type="PANTHER" id="PTHR40279:SF3">
    <property type="entry name" value="4-AMINOBENZOATE SYNTHASE"/>
    <property type="match status" value="1"/>
</dbReference>
<keyword evidence="1" id="KW-0560">Oxidoreductase</keyword>
<proteinExistence type="predicted"/>
<dbReference type="EMBL" id="BHYM01000025">
    <property type="protein sequence ID" value="GCE39348.1"/>
    <property type="molecule type" value="Genomic_DNA"/>
</dbReference>
<evidence type="ECO:0000313" key="3">
    <source>
        <dbReference type="Proteomes" id="UP000287519"/>
    </source>
</evidence>
<comment type="caution">
    <text evidence="2">The sequence shown here is derived from an EMBL/GenBank/DDBJ whole genome shotgun (WGS) entry which is preliminary data.</text>
</comment>
<dbReference type="AlphaFoldDB" id="A0A402C709"/>
<dbReference type="SMART" id="SM01236">
    <property type="entry name" value="Haem_oxygenase_2"/>
    <property type="match status" value="1"/>
</dbReference>
<evidence type="ECO:0000313" key="2">
    <source>
        <dbReference type="EMBL" id="GCE39348.1"/>
    </source>
</evidence>
<evidence type="ECO:0000256" key="1">
    <source>
        <dbReference type="ARBA" id="ARBA00023002"/>
    </source>
</evidence>
<dbReference type="InterPro" id="IPR039068">
    <property type="entry name" value="PqqC-like"/>
</dbReference>
<keyword evidence="3" id="KW-1185">Reference proteome</keyword>
<dbReference type="InterPro" id="IPR016084">
    <property type="entry name" value="Haem_Oase-like_multi-hlx"/>
</dbReference>
<sequence length="287" mass="33045">MCRQHAHRNRSDAVTSTVVALIANRYRRTHSSRSIPQPFSYQRKTRHIMTELLGRDEFRTALENAIKGREAKNASFSKAWAEGKLEKHHFARWAENHYHYVGTFADYLANIYSNTPDNFTNAKDFTLQNMYEEELADIRHTDLLIKFAEACGTTKERVEDPSNMNAITRGLQSWCYAVSQREHFVVATAALVVGLESQVPSIYKKQIVPLREVYGFTEDEIEFFDLHITSDVVHGERGYQIVLDHADTPQLQQRCLQLVQWGAEMRFSYTKGLYDTYVAPDLTLATA</sequence>
<dbReference type="Proteomes" id="UP000287519">
    <property type="component" value="Unassembled WGS sequence"/>
</dbReference>
<dbReference type="GO" id="GO:0016491">
    <property type="term" value="F:oxidoreductase activity"/>
    <property type="evidence" value="ECO:0007669"/>
    <property type="project" value="UniProtKB-KW"/>
</dbReference>
<dbReference type="PANTHER" id="PTHR40279">
    <property type="entry name" value="PQQC-LIKE PROTEIN"/>
    <property type="match status" value="1"/>
</dbReference>
<gene>
    <name evidence="2" type="ORF">Rhow_002872</name>
</gene>
<reference evidence="2 3" key="1">
    <citation type="submission" date="2018-11" db="EMBL/GenBank/DDBJ databases">
        <title>Microbial catabolism of amino acid.</title>
        <authorList>
            <person name="Hibi M."/>
            <person name="Ogawa J."/>
        </authorList>
    </citation>
    <scope>NUCLEOTIDE SEQUENCE [LARGE SCALE GENOMIC DNA]</scope>
    <source>
        <strain evidence="2 3">C31-06</strain>
    </source>
</reference>
<accession>A0A402C709</accession>
<protein>
    <submittedName>
        <fullName evidence="2">Paralog of coenzyme PQQ synthesis protein C</fullName>
    </submittedName>
</protein>
<dbReference type="Pfam" id="PF14518">
    <property type="entry name" value="Haem_oxygenas_2"/>
    <property type="match status" value="1"/>
</dbReference>
<name>A0A402C709_RHOWR</name>
<organism evidence="2 3">
    <name type="scientific">Rhodococcus wratislaviensis</name>
    <name type="common">Tsukamurella wratislaviensis</name>
    <dbReference type="NCBI Taxonomy" id="44752"/>
    <lineage>
        <taxon>Bacteria</taxon>
        <taxon>Bacillati</taxon>
        <taxon>Actinomycetota</taxon>
        <taxon>Actinomycetes</taxon>
        <taxon>Mycobacteriales</taxon>
        <taxon>Nocardiaceae</taxon>
        <taxon>Rhodococcus</taxon>
    </lineage>
</organism>
<dbReference type="SUPFAM" id="SSF48613">
    <property type="entry name" value="Heme oxygenase-like"/>
    <property type="match status" value="1"/>
</dbReference>
<dbReference type="Gene3D" id="1.20.910.10">
    <property type="entry name" value="Heme oxygenase-like"/>
    <property type="match status" value="1"/>
</dbReference>